<protein>
    <submittedName>
        <fullName evidence="1">Uncharacterized protein</fullName>
    </submittedName>
</protein>
<keyword evidence="2" id="KW-1185">Reference proteome</keyword>
<dbReference type="Proteomes" id="UP000827976">
    <property type="component" value="Chromosome 11"/>
</dbReference>
<comment type="caution">
    <text evidence="1">The sequence shown here is derived from an EMBL/GenBank/DDBJ whole genome shotgun (WGS) entry which is preliminary data.</text>
</comment>
<evidence type="ECO:0000313" key="2">
    <source>
        <dbReference type="Proteomes" id="UP000827976"/>
    </source>
</evidence>
<sequence>MASDESFRTRPHALVFSFLLIIFILSFLHSREHLNLSMQASFSSNRRFLSSSRNQIMKSTSTTTAAATTTQRTSSSGFKFEENKHEVPSGPNPVSNKIKERAEKRREDNVNYLLELEGGKGVQSEGHYLFSFQCCQI</sequence>
<proteinExistence type="predicted"/>
<dbReference type="EMBL" id="CM037021">
    <property type="protein sequence ID" value="KAH7669784.1"/>
    <property type="molecule type" value="Genomic_DNA"/>
</dbReference>
<organism evidence="1 2">
    <name type="scientific">Dioscorea alata</name>
    <name type="common">Purple yam</name>
    <dbReference type="NCBI Taxonomy" id="55571"/>
    <lineage>
        <taxon>Eukaryota</taxon>
        <taxon>Viridiplantae</taxon>
        <taxon>Streptophyta</taxon>
        <taxon>Embryophyta</taxon>
        <taxon>Tracheophyta</taxon>
        <taxon>Spermatophyta</taxon>
        <taxon>Magnoliopsida</taxon>
        <taxon>Liliopsida</taxon>
        <taxon>Dioscoreales</taxon>
        <taxon>Dioscoreaceae</taxon>
        <taxon>Dioscorea</taxon>
    </lineage>
</organism>
<reference evidence="2" key="1">
    <citation type="journal article" date="2022" name="Nat. Commun.">
        <title>Chromosome evolution and the genetic basis of agronomically important traits in greater yam.</title>
        <authorList>
            <person name="Bredeson J.V."/>
            <person name="Lyons J.B."/>
            <person name="Oniyinde I.O."/>
            <person name="Okereke N.R."/>
            <person name="Kolade O."/>
            <person name="Nnabue I."/>
            <person name="Nwadili C.O."/>
            <person name="Hribova E."/>
            <person name="Parker M."/>
            <person name="Nwogha J."/>
            <person name="Shu S."/>
            <person name="Carlson J."/>
            <person name="Kariba R."/>
            <person name="Muthemba S."/>
            <person name="Knop K."/>
            <person name="Barton G.J."/>
            <person name="Sherwood A.V."/>
            <person name="Lopez-Montes A."/>
            <person name="Asiedu R."/>
            <person name="Jamnadass R."/>
            <person name="Muchugi A."/>
            <person name="Goodstein D."/>
            <person name="Egesi C.N."/>
            <person name="Featherston J."/>
            <person name="Asfaw A."/>
            <person name="Simpson G.G."/>
            <person name="Dolezel J."/>
            <person name="Hendre P.S."/>
            <person name="Van Deynze A."/>
            <person name="Kumar P.L."/>
            <person name="Obidiegwu J.E."/>
            <person name="Bhattacharjee R."/>
            <person name="Rokhsar D.S."/>
        </authorList>
    </citation>
    <scope>NUCLEOTIDE SEQUENCE [LARGE SCALE GENOMIC DNA]</scope>
    <source>
        <strain evidence="2">cv. TDa95/00328</strain>
    </source>
</reference>
<accession>A0ACB7V8V3</accession>
<gene>
    <name evidence="1" type="ORF">IHE45_11G100600</name>
</gene>
<evidence type="ECO:0000313" key="1">
    <source>
        <dbReference type="EMBL" id="KAH7669784.1"/>
    </source>
</evidence>
<name>A0ACB7V8V3_DIOAL</name>